<dbReference type="Proteomes" id="UP001153678">
    <property type="component" value="Unassembled WGS sequence"/>
</dbReference>
<dbReference type="PANTHER" id="PTHR44329">
    <property type="entry name" value="SERINE/THREONINE-PROTEIN KINASE TNNI3K-RELATED"/>
    <property type="match status" value="1"/>
</dbReference>
<dbReference type="SUPFAM" id="SSF56112">
    <property type="entry name" value="Protein kinase-like (PK-like)"/>
    <property type="match status" value="1"/>
</dbReference>
<evidence type="ECO:0000259" key="1">
    <source>
        <dbReference type="PROSITE" id="PS50011"/>
    </source>
</evidence>
<dbReference type="GO" id="GO:0005524">
    <property type="term" value="F:ATP binding"/>
    <property type="evidence" value="ECO:0007669"/>
    <property type="project" value="InterPro"/>
</dbReference>
<evidence type="ECO:0000313" key="3">
    <source>
        <dbReference type="Proteomes" id="UP001153678"/>
    </source>
</evidence>
<sequence length="136" mass="15631">LTWNEKNLLALQIANGLNYLHIEGVLHRDLHSKNIVIHEDKAKITDFGISKVDNNQNSTIFIGIVDVYSYGVIMWEISSGYPPFENKYDDNRDLILAIACDKARESSIPNTPEKYENFIRNVGVKNLNTDQLFQKY</sequence>
<gene>
    <name evidence="2" type="ORF">FWILDA_LOCUS2503</name>
</gene>
<feature type="domain" description="Protein kinase" evidence="1">
    <location>
        <begin position="1"/>
        <end position="136"/>
    </location>
</feature>
<keyword evidence="3" id="KW-1185">Reference proteome</keyword>
<dbReference type="EMBL" id="CAMKVN010000293">
    <property type="protein sequence ID" value="CAI2166300.1"/>
    <property type="molecule type" value="Genomic_DNA"/>
</dbReference>
<dbReference type="Gene3D" id="1.10.510.10">
    <property type="entry name" value="Transferase(Phosphotransferase) domain 1"/>
    <property type="match status" value="2"/>
</dbReference>
<proteinExistence type="predicted"/>
<dbReference type="InterPro" id="IPR051681">
    <property type="entry name" value="Ser/Thr_Kinases-Pseudokinases"/>
</dbReference>
<protein>
    <submittedName>
        <fullName evidence="2">12510_t:CDS:1</fullName>
    </submittedName>
</protein>
<dbReference type="Pfam" id="PF00069">
    <property type="entry name" value="Pkinase"/>
    <property type="match status" value="1"/>
</dbReference>
<reference evidence="2" key="1">
    <citation type="submission" date="2022-08" db="EMBL/GenBank/DDBJ databases">
        <authorList>
            <person name="Kallberg Y."/>
            <person name="Tangrot J."/>
            <person name="Rosling A."/>
        </authorList>
    </citation>
    <scope>NUCLEOTIDE SEQUENCE</scope>
    <source>
        <strain evidence="2">Wild A</strain>
    </source>
</reference>
<dbReference type="AlphaFoldDB" id="A0A9W4SGJ9"/>
<comment type="caution">
    <text evidence="2">The sequence shown here is derived from an EMBL/GenBank/DDBJ whole genome shotgun (WGS) entry which is preliminary data.</text>
</comment>
<dbReference type="OrthoDB" id="413582at2759"/>
<dbReference type="InterPro" id="IPR000719">
    <property type="entry name" value="Prot_kinase_dom"/>
</dbReference>
<dbReference type="GO" id="GO:0004674">
    <property type="term" value="F:protein serine/threonine kinase activity"/>
    <property type="evidence" value="ECO:0007669"/>
    <property type="project" value="TreeGrafter"/>
</dbReference>
<name>A0A9W4SGJ9_9GLOM</name>
<accession>A0A9W4SGJ9</accession>
<evidence type="ECO:0000313" key="2">
    <source>
        <dbReference type="EMBL" id="CAI2166300.1"/>
    </source>
</evidence>
<dbReference type="InterPro" id="IPR011009">
    <property type="entry name" value="Kinase-like_dom_sf"/>
</dbReference>
<organism evidence="2 3">
    <name type="scientific">Funneliformis geosporum</name>
    <dbReference type="NCBI Taxonomy" id="1117311"/>
    <lineage>
        <taxon>Eukaryota</taxon>
        <taxon>Fungi</taxon>
        <taxon>Fungi incertae sedis</taxon>
        <taxon>Mucoromycota</taxon>
        <taxon>Glomeromycotina</taxon>
        <taxon>Glomeromycetes</taxon>
        <taxon>Glomerales</taxon>
        <taxon>Glomeraceae</taxon>
        <taxon>Funneliformis</taxon>
    </lineage>
</organism>
<dbReference type="PROSITE" id="PS50011">
    <property type="entry name" value="PROTEIN_KINASE_DOM"/>
    <property type="match status" value="1"/>
</dbReference>
<feature type="non-terminal residue" evidence="2">
    <location>
        <position position="1"/>
    </location>
</feature>